<dbReference type="InterPro" id="IPR041664">
    <property type="entry name" value="AAA_16"/>
</dbReference>
<name>A0A5C1A6T2_9BACT</name>
<keyword evidence="5 6" id="KW-0067">ATP-binding</keyword>
<dbReference type="Pfam" id="PF00069">
    <property type="entry name" value="Pkinase"/>
    <property type="match status" value="1"/>
</dbReference>
<dbReference type="SMART" id="SM00220">
    <property type="entry name" value="S_TKc"/>
    <property type="match status" value="1"/>
</dbReference>
<dbReference type="GO" id="GO:0004674">
    <property type="term" value="F:protein serine/threonine kinase activity"/>
    <property type="evidence" value="ECO:0007669"/>
    <property type="project" value="UniProtKB-KW"/>
</dbReference>
<evidence type="ECO:0000256" key="5">
    <source>
        <dbReference type="ARBA" id="ARBA00022840"/>
    </source>
</evidence>
<dbReference type="Gene3D" id="3.40.50.300">
    <property type="entry name" value="P-loop containing nucleotide triphosphate hydrolases"/>
    <property type="match status" value="1"/>
</dbReference>
<dbReference type="EMBL" id="CP042425">
    <property type="protein sequence ID" value="QEL13542.1"/>
    <property type="molecule type" value="Genomic_DNA"/>
</dbReference>
<keyword evidence="3 6" id="KW-0547">Nucleotide-binding</keyword>
<dbReference type="InterPro" id="IPR011009">
    <property type="entry name" value="Kinase-like_dom_sf"/>
</dbReference>
<dbReference type="PANTHER" id="PTHR24351">
    <property type="entry name" value="RIBOSOMAL PROTEIN S6 KINASE"/>
    <property type="match status" value="1"/>
</dbReference>
<sequence length="1277" mass="141690">MDSDLPPSSEHSADLTADSTVDSSAPTTHYSDLRFLDRLLSWDSESTTAGGKAPAVSPPVGPLGDYDLVKLLGQGGMGMVYEARHCVHGHVVALKTMWCDDPAARARLKREFRQCSDVVGPHLVTLYELCVDGPCCFFTMELVRGVDFLAHVGGGPGTVFDEPRLRAALPQLIDGVSALHEAGRLHRDVKPSNIMVREDGQVVLIDYGLAVEMHAWRSHGSFEHLAGTLSYMAPERFRREPVSPASDWYSVGVVLYRVLTGQLPYPGNDWGTLHEQIRNAPPAPAVLNPDAPEDLSALCMNLLAHNPADRLAGPQIRQWLDHRRVAWPTRPNAGSEYPVEPFVGRADHLARMKAGVESLTSGQPSLMLLAGRSGVGKSTLLRRFLASLQTSKNVLVLAGRCLEQERVPFKAWDAVIESLIRHLHRMSVVAIQSLIPLHARAMTRVFPAFGQIQAFTAMPDRGSVDYDQHELRRRAILALRELLCRLGNQYVLVLAVDDAQWGDEDSIDLLEAVLRPPDPPTLLYLVSYRIENQDSSPFTRRLLDATAPLIAPARQITLSVEELSPAETEEFVVSLLEPGSTVATSQVAQIVRESEGNPFFVRMLVRHQLLGMRSDRLDDGGSPGTLDQVLLGQMETLLPLERRLLEVVSLASGPLSTDRACRTLDISPAAGQETILTLRIKQWLRTERAVDQESLEAYHDRIREVVVRHLPAGERKEWHRRLATVLEDTAAGDLEQIAIHWSGADEKQRAGQYFAIAADQAGRALAFHRAAVLYHRSLDLLSAEEAHRLVLRKKIAEALALAGRGAEAAGAFLAAAQECESEALALRQQAAEQYLKSGNVDVGLEVFRTVLQQIGEQWPTSRRWLPLALLVRRGRLWLRGLRFRRRNASDVPATELTRLDVCWTVYAGLSLVDQVRAAYFQVRGLHLALRAGEPFRVARAIMSEATHIATAGPSAHRRVAILFDEADKLVRESNTPQARGLLHMASGIAIFLEGRWHAARGKCVQAVETLQAECPGTTWEQVTANTFLFWSLTYHGRFAELRARFPACWNDALARGDRNAELNYGTYSMILLRLCEDDEPRGTEELRCMQGQWVQQGFHVQHLNCLWSRTKLDLYAGRAAAAWQRLELADREVNHSFLLRIQVLRVYHRYLRGTAALAAASQSSRPAEPLRRVSETIRLLGNEDARWARALGGLLRAGLAARGEDRAATAALYRAAADELAGVEMDHLAAAARYRQGQFSDPAESEALCRDAITWMRQQAVANPEQLIHLFAPCHPP</sequence>
<reference evidence="10" key="1">
    <citation type="submission" date="2019-08" db="EMBL/GenBank/DDBJ databases">
        <title>Limnoglobus roseus gen. nov., sp. nov., a novel freshwater planctomycete with a giant genome from the family Gemmataceae.</title>
        <authorList>
            <person name="Kulichevskaya I.S."/>
            <person name="Naumoff D.G."/>
            <person name="Miroshnikov K."/>
            <person name="Ivanova A."/>
            <person name="Philippov D.A."/>
            <person name="Hakobyan A."/>
            <person name="Rijpstra I.C."/>
            <person name="Sinninghe Damste J.S."/>
            <person name="Liesack W."/>
            <person name="Dedysh S.N."/>
        </authorList>
    </citation>
    <scope>NUCLEOTIDE SEQUENCE [LARGE SCALE GENOMIC DNA]</scope>
    <source>
        <strain evidence="10">PX52</strain>
    </source>
</reference>
<evidence type="ECO:0000256" key="3">
    <source>
        <dbReference type="ARBA" id="ARBA00022741"/>
    </source>
</evidence>
<dbReference type="PROSITE" id="PS00107">
    <property type="entry name" value="PROTEIN_KINASE_ATP"/>
    <property type="match status" value="1"/>
</dbReference>
<feature type="binding site" evidence="6">
    <location>
        <position position="95"/>
    </location>
    <ligand>
        <name>ATP</name>
        <dbReference type="ChEBI" id="CHEBI:30616"/>
    </ligand>
</feature>
<keyword evidence="4" id="KW-0418">Kinase</keyword>
<evidence type="ECO:0000259" key="8">
    <source>
        <dbReference type="PROSITE" id="PS50011"/>
    </source>
</evidence>
<dbReference type="Pfam" id="PF13191">
    <property type="entry name" value="AAA_16"/>
    <property type="match status" value="1"/>
</dbReference>
<keyword evidence="10" id="KW-1185">Reference proteome</keyword>
<keyword evidence="2" id="KW-0808">Transferase</keyword>
<dbReference type="KEGG" id="lrs:PX52LOC_00400"/>
<feature type="region of interest" description="Disordered" evidence="7">
    <location>
        <begin position="1"/>
        <end position="25"/>
    </location>
</feature>
<evidence type="ECO:0000256" key="4">
    <source>
        <dbReference type="ARBA" id="ARBA00022777"/>
    </source>
</evidence>
<gene>
    <name evidence="9" type="ORF">PX52LOC_00400</name>
</gene>
<keyword evidence="1" id="KW-0723">Serine/threonine-protein kinase</keyword>
<dbReference type="InterPro" id="IPR017441">
    <property type="entry name" value="Protein_kinase_ATP_BS"/>
</dbReference>
<feature type="domain" description="Protein kinase" evidence="8">
    <location>
        <begin position="66"/>
        <end position="325"/>
    </location>
</feature>
<evidence type="ECO:0000313" key="9">
    <source>
        <dbReference type="EMBL" id="QEL13542.1"/>
    </source>
</evidence>
<dbReference type="RefSeq" id="WP_149108506.1">
    <property type="nucleotide sequence ID" value="NZ_CP042425.1"/>
</dbReference>
<dbReference type="CDD" id="cd14014">
    <property type="entry name" value="STKc_PknB_like"/>
    <property type="match status" value="1"/>
</dbReference>
<evidence type="ECO:0000313" key="10">
    <source>
        <dbReference type="Proteomes" id="UP000324974"/>
    </source>
</evidence>
<dbReference type="SUPFAM" id="SSF56112">
    <property type="entry name" value="Protein kinase-like (PK-like)"/>
    <property type="match status" value="1"/>
</dbReference>
<evidence type="ECO:0000256" key="2">
    <source>
        <dbReference type="ARBA" id="ARBA00022679"/>
    </source>
</evidence>
<protein>
    <recommendedName>
        <fullName evidence="8">Protein kinase domain-containing protein</fullName>
    </recommendedName>
</protein>
<dbReference type="AlphaFoldDB" id="A0A5C1A6T2"/>
<dbReference type="Gene3D" id="1.10.510.10">
    <property type="entry name" value="Transferase(Phosphotransferase) domain 1"/>
    <property type="match status" value="1"/>
</dbReference>
<evidence type="ECO:0000256" key="6">
    <source>
        <dbReference type="PROSITE-ProRule" id="PRU10141"/>
    </source>
</evidence>
<dbReference type="PROSITE" id="PS50011">
    <property type="entry name" value="PROTEIN_KINASE_DOM"/>
    <property type="match status" value="1"/>
</dbReference>
<proteinExistence type="predicted"/>
<evidence type="ECO:0000256" key="7">
    <source>
        <dbReference type="SAM" id="MobiDB-lite"/>
    </source>
</evidence>
<dbReference type="OrthoDB" id="5476445at2"/>
<dbReference type="Gene3D" id="3.30.200.20">
    <property type="entry name" value="Phosphorylase Kinase, domain 1"/>
    <property type="match status" value="1"/>
</dbReference>
<dbReference type="InterPro" id="IPR027417">
    <property type="entry name" value="P-loop_NTPase"/>
</dbReference>
<dbReference type="GO" id="GO:0005524">
    <property type="term" value="F:ATP binding"/>
    <property type="evidence" value="ECO:0007669"/>
    <property type="project" value="UniProtKB-UniRule"/>
</dbReference>
<accession>A0A5C1A6T2</accession>
<dbReference type="Proteomes" id="UP000324974">
    <property type="component" value="Chromosome"/>
</dbReference>
<evidence type="ECO:0000256" key="1">
    <source>
        <dbReference type="ARBA" id="ARBA00022527"/>
    </source>
</evidence>
<dbReference type="InterPro" id="IPR000719">
    <property type="entry name" value="Prot_kinase_dom"/>
</dbReference>
<organism evidence="9 10">
    <name type="scientific">Limnoglobus roseus</name>
    <dbReference type="NCBI Taxonomy" id="2598579"/>
    <lineage>
        <taxon>Bacteria</taxon>
        <taxon>Pseudomonadati</taxon>
        <taxon>Planctomycetota</taxon>
        <taxon>Planctomycetia</taxon>
        <taxon>Gemmatales</taxon>
        <taxon>Gemmataceae</taxon>
        <taxon>Limnoglobus</taxon>
    </lineage>
</organism>
<dbReference type="SUPFAM" id="SSF52540">
    <property type="entry name" value="P-loop containing nucleoside triphosphate hydrolases"/>
    <property type="match status" value="1"/>
</dbReference>